<name>A0A6I8LZH8_9PSEU</name>
<dbReference type="AlphaFoldDB" id="A0A6I8LZH8"/>
<evidence type="ECO:0000313" key="1">
    <source>
        <dbReference type="EMBL" id="VVJ22725.1"/>
    </source>
</evidence>
<keyword evidence="2" id="KW-1185">Reference proteome</keyword>
<protein>
    <submittedName>
        <fullName evidence="1">Uncharacterized protein</fullName>
    </submittedName>
</protein>
<gene>
    <name evidence="1" type="ORF">AA23TX_07642</name>
</gene>
<sequence length="55" mass="5541">MIEPSRVSGLSAAAETDWAVVAAEAAPGGDERGHSTVPFGPCLFGRALVMVLAGD</sequence>
<evidence type="ECO:0000313" key="2">
    <source>
        <dbReference type="Proteomes" id="UP000399805"/>
    </source>
</evidence>
<proteinExistence type="predicted"/>
<dbReference type="EMBL" id="CABVGP010000003">
    <property type="protein sequence ID" value="VVJ22725.1"/>
    <property type="molecule type" value="Genomic_DNA"/>
</dbReference>
<dbReference type="RefSeq" id="WP_155547678.1">
    <property type="nucleotide sequence ID" value="NZ_CABVGP010000003.1"/>
</dbReference>
<accession>A0A6I8LZH8</accession>
<dbReference type="Proteomes" id="UP000399805">
    <property type="component" value="Unassembled WGS sequence"/>
</dbReference>
<reference evidence="1 2" key="1">
    <citation type="submission" date="2019-09" db="EMBL/GenBank/DDBJ databases">
        <authorList>
            <person name="Leyn A S."/>
        </authorList>
    </citation>
    <scope>NUCLEOTIDE SEQUENCE [LARGE SCALE GENOMIC DNA]</scope>
    <source>
        <strain evidence="1">AA231_1</strain>
    </source>
</reference>
<organism evidence="1 2">
    <name type="scientific">Amycolatopsis camponoti</name>
    <dbReference type="NCBI Taxonomy" id="2606593"/>
    <lineage>
        <taxon>Bacteria</taxon>
        <taxon>Bacillati</taxon>
        <taxon>Actinomycetota</taxon>
        <taxon>Actinomycetes</taxon>
        <taxon>Pseudonocardiales</taxon>
        <taxon>Pseudonocardiaceae</taxon>
        <taxon>Amycolatopsis</taxon>
    </lineage>
</organism>